<dbReference type="InterPro" id="IPR036217">
    <property type="entry name" value="MethylDNA_cys_MeTrfase_DNAb"/>
</dbReference>
<dbReference type="EC" id="2.1.1.63" evidence="8"/>
<dbReference type="AlphaFoldDB" id="A0A212JB06"/>
<protein>
    <submittedName>
        <fullName evidence="8">Methylated-DNA--(Protein)-cysteine S-methyltransferase</fullName>
        <ecNumber evidence="8">2.1.1.63</ecNumber>
    </submittedName>
</protein>
<evidence type="ECO:0000256" key="1">
    <source>
        <dbReference type="ARBA" id="ARBA00001286"/>
    </source>
</evidence>
<dbReference type="EMBL" id="FLUN01000001">
    <property type="protein sequence ID" value="SBV96634.1"/>
    <property type="molecule type" value="Genomic_DNA"/>
</dbReference>
<dbReference type="InterPro" id="IPR014048">
    <property type="entry name" value="MethylDNA_cys_MeTrfase_DNA-bd"/>
</dbReference>
<dbReference type="PROSITE" id="PS00374">
    <property type="entry name" value="MGMT"/>
    <property type="match status" value="1"/>
</dbReference>
<evidence type="ECO:0000256" key="6">
    <source>
        <dbReference type="ARBA" id="ARBA00049348"/>
    </source>
</evidence>
<evidence type="ECO:0000256" key="4">
    <source>
        <dbReference type="ARBA" id="ARBA00022763"/>
    </source>
</evidence>
<proteinExistence type="predicted"/>
<dbReference type="Gene3D" id="1.10.10.10">
    <property type="entry name" value="Winged helix-like DNA-binding domain superfamily/Winged helix DNA-binding domain"/>
    <property type="match status" value="1"/>
</dbReference>
<dbReference type="GO" id="GO:0003908">
    <property type="term" value="F:methylated-DNA-[protein]-cysteine S-methyltransferase activity"/>
    <property type="evidence" value="ECO:0007669"/>
    <property type="project" value="UniProtKB-EC"/>
</dbReference>
<gene>
    <name evidence="8" type="ORF">KL86CLO1_10804</name>
</gene>
<evidence type="ECO:0000256" key="2">
    <source>
        <dbReference type="ARBA" id="ARBA00022603"/>
    </source>
</evidence>
<dbReference type="InterPro" id="IPR036388">
    <property type="entry name" value="WH-like_DNA-bd_sf"/>
</dbReference>
<name>A0A212JB06_9FIRM</name>
<evidence type="ECO:0000259" key="7">
    <source>
        <dbReference type="Pfam" id="PF01035"/>
    </source>
</evidence>
<dbReference type="PANTHER" id="PTHR42942:SF1">
    <property type="entry name" value="ALKYLTRANSFERASE-LIKE PROTEIN 1"/>
    <property type="match status" value="1"/>
</dbReference>
<keyword evidence="4" id="KW-0227">DNA damage</keyword>
<dbReference type="InterPro" id="IPR001497">
    <property type="entry name" value="MethylDNA_cys_MeTrfase_AS"/>
</dbReference>
<keyword evidence="5" id="KW-0234">DNA repair</keyword>
<accession>A0A212JB06</accession>
<dbReference type="GO" id="GO:0032259">
    <property type="term" value="P:methylation"/>
    <property type="evidence" value="ECO:0007669"/>
    <property type="project" value="UniProtKB-KW"/>
</dbReference>
<keyword evidence="2 8" id="KW-0489">Methyltransferase</keyword>
<reference evidence="8" key="1">
    <citation type="submission" date="2016-04" db="EMBL/GenBank/DDBJ databases">
        <authorList>
            <person name="Evans L.H."/>
            <person name="Alamgir A."/>
            <person name="Owens N."/>
            <person name="Weber N.D."/>
            <person name="Virtaneva K."/>
            <person name="Barbian K."/>
            <person name="Babar A."/>
            <person name="Rosenke K."/>
        </authorList>
    </citation>
    <scope>NUCLEOTIDE SEQUENCE</scope>
    <source>
        <strain evidence="8">86</strain>
    </source>
</reference>
<dbReference type="SUPFAM" id="SSF46767">
    <property type="entry name" value="Methylated DNA-protein cysteine methyltransferase, C-terminal domain"/>
    <property type="match status" value="1"/>
</dbReference>
<organism evidence="8">
    <name type="scientific">uncultured Eubacteriales bacterium</name>
    <dbReference type="NCBI Taxonomy" id="172733"/>
    <lineage>
        <taxon>Bacteria</taxon>
        <taxon>Bacillati</taxon>
        <taxon>Bacillota</taxon>
        <taxon>Clostridia</taxon>
        <taxon>Eubacteriales</taxon>
        <taxon>environmental samples</taxon>
    </lineage>
</organism>
<dbReference type="CDD" id="cd06445">
    <property type="entry name" value="ATase"/>
    <property type="match status" value="1"/>
</dbReference>
<dbReference type="InterPro" id="IPR052520">
    <property type="entry name" value="ATL_DNA_repair"/>
</dbReference>
<comment type="catalytic activity">
    <reaction evidence="6">
        <text>a 6-O-methyl-2'-deoxyguanosine in DNA + L-cysteinyl-[protein] = S-methyl-L-cysteinyl-[protein] + a 2'-deoxyguanosine in DNA</text>
        <dbReference type="Rhea" id="RHEA:24000"/>
        <dbReference type="Rhea" id="RHEA-COMP:10131"/>
        <dbReference type="Rhea" id="RHEA-COMP:10132"/>
        <dbReference type="Rhea" id="RHEA-COMP:11367"/>
        <dbReference type="Rhea" id="RHEA-COMP:11368"/>
        <dbReference type="ChEBI" id="CHEBI:29950"/>
        <dbReference type="ChEBI" id="CHEBI:82612"/>
        <dbReference type="ChEBI" id="CHEBI:85445"/>
        <dbReference type="ChEBI" id="CHEBI:85448"/>
        <dbReference type="EC" id="2.1.1.63"/>
    </reaction>
</comment>
<sequence length="109" mass="11773">MPVYALVAQIPAGRVATYGKIAELAGYPRASREMGIAMSRTPGGSGLPCHRVVNKNGTLAPEYAFGGQEKQRALLLAEGVTFLPDGKIRMEKHIWPESPQSGQLSMFDE</sequence>
<dbReference type="Pfam" id="PF01035">
    <property type="entry name" value="DNA_binding_1"/>
    <property type="match status" value="1"/>
</dbReference>
<feature type="domain" description="Methylated-DNA-[protein]-cysteine S-methyltransferase DNA binding" evidence="7">
    <location>
        <begin position="3"/>
        <end position="80"/>
    </location>
</feature>
<keyword evidence="3 8" id="KW-0808">Transferase</keyword>
<dbReference type="GO" id="GO:0006281">
    <property type="term" value="P:DNA repair"/>
    <property type="evidence" value="ECO:0007669"/>
    <property type="project" value="UniProtKB-KW"/>
</dbReference>
<evidence type="ECO:0000313" key="8">
    <source>
        <dbReference type="EMBL" id="SBV96634.1"/>
    </source>
</evidence>
<dbReference type="NCBIfam" id="TIGR00589">
    <property type="entry name" value="ogt"/>
    <property type="match status" value="1"/>
</dbReference>
<comment type="catalytic activity">
    <reaction evidence="1">
        <text>a 4-O-methyl-thymidine in DNA + L-cysteinyl-[protein] = a thymidine in DNA + S-methyl-L-cysteinyl-[protein]</text>
        <dbReference type="Rhea" id="RHEA:53428"/>
        <dbReference type="Rhea" id="RHEA-COMP:10131"/>
        <dbReference type="Rhea" id="RHEA-COMP:10132"/>
        <dbReference type="Rhea" id="RHEA-COMP:13555"/>
        <dbReference type="Rhea" id="RHEA-COMP:13556"/>
        <dbReference type="ChEBI" id="CHEBI:29950"/>
        <dbReference type="ChEBI" id="CHEBI:82612"/>
        <dbReference type="ChEBI" id="CHEBI:137386"/>
        <dbReference type="ChEBI" id="CHEBI:137387"/>
        <dbReference type="EC" id="2.1.1.63"/>
    </reaction>
</comment>
<evidence type="ECO:0000256" key="3">
    <source>
        <dbReference type="ARBA" id="ARBA00022679"/>
    </source>
</evidence>
<evidence type="ECO:0000256" key="5">
    <source>
        <dbReference type="ARBA" id="ARBA00023204"/>
    </source>
</evidence>
<dbReference type="PANTHER" id="PTHR42942">
    <property type="entry name" value="6-O-METHYLGUANINE DNA METHYLTRANSFERASE"/>
    <property type="match status" value="1"/>
</dbReference>